<feature type="domain" description="Fibronectin type-III" evidence="1">
    <location>
        <begin position="121"/>
        <end position="211"/>
    </location>
</feature>
<dbReference type="InterPro" id="IPR036116">
    <property type="entry name" value="FN3_sf"/>
</dbReference>
<gene>
    <name evidence="2" type="ORF">E4633_16395</name>
</gene>
<evidence type="ECO:0000313" key="3">
    <source>
        <dbReference type="Proteomes" id="UP000306416"/>
    </source>
</evidence>
<evidence type="ECO:0000259" key="1">
    <source>
        <dbReference type="PROSITE" id="PS50853"/>
    </source>
</evidence>
<evidence type="ECO:0000313" key="2">
    <source>
        <dbReference type="EMBL" id="TGU70582.1"/>
    </source>
</evidence>
<name>A0A4V6R3K7_9BACT</name>
<protein>
    <recommendedName>
        <fullName evidence="1">Fibronectin type-III domain-containing protein</fullName>
    </recommendedName>
</protein>
<keyword evidence="3" id="KW-1185">Reference proteome</keyword>
<dbReference type="EMBL" id="SRSC01000004">
    <property type="protein sequence ID" value="TGU70582.1"/>
    <property type="molecule type" value="Genomic_DNA"/>
</dbReference>
<dbReference type="InterPro" id="IPR003961">
    <property type="entry name" value="FN3_dom"/>
</dbReference>
<dbReference type="Proteomes" id="UP000306416">
    <property type="component" value="Unassembled WGS sequence"/>
</dbReference>
<proteinExistence type="predicted"/>
<dbReference type="InterPro" id="IPR013783">
    <property type="entry name" value="Ig-like_fold"/>
</dbReference>
<comment type="caution">
    <text evidence="2">The sequence shown here is derived from an EMBL/GenBank/DDBJ whole genome shotgun (WGS) entry which is preliminary data.</text>
</comment>
<dbReference type="Gene3D" id="2.60.40.10">
    <property type="entry name" value="Immunoglobulins"/>
    <property type="match status" value="1"/>
</dbReference>
<reference evidence="2 3" key="1">
    <citation type="submission" date="2019-04" db="EMBL/GenBank/DDBJ databases">
        <title>Geobacter oryzae sp. nov., ferric-reducing bacteria isolated from paddy soil.</title>
        <authorList>
            <person name="Xu Z."/>
            <person name="Masuda Y."/>
            <person name="Itoh H."/>
            <person name="Senoo K."/>
        </authorList>
    </citation>
    <scope>NUCLEOTIDE SEQUENCE [LARGE SCALE GENOMIC DNA]</scope>
    <source>
        <strain evidence="2 3">Red111</strain>
    </source>
</reference>
<organism evidence="2 3">
    <name type="scientific">Geomonas terrae</name>
    <dbReference type="NCBI Taxonomy" id="2562681"/>
    <lineage>
        <taxon>Bacteria</taxon>
        <taxon>Pseudomonadati</taxon>
        <taxon>Thermodesulfobacteriota</taxon>
        <taxon>Desulfuromonadia</taxon>
        <taxon>Geobacterales</taxon>
        <taxon>Geobacteraceae</taxon>
        <taxon>Geomonas</taxon>
    </lineage>
</organism>
<dbReference type="AlphaFoldDB" id="A0A4V6R3K7"/>
<dbReference type="SUPFAM" id="SSF49265">
    <property type="entry name" value="Fibronectin type III"/>
    <property type="match status" value="1"/>
</dbReference>
<dbReference type="CDD" id="cd00063">
    <property type="entry name" value="FN3"/>
    <property type="match status" value="1"/>
</dbReference>
<dbReference type="PROSITE" id="PS50853">
    <property type="entry name" value="FN3"/>
    <property type="match status" value="1"/>
</dbReference>
<sequence>MELLMDNITVSSSAEAMPKTAAVLVAIAKKPELYDLIKSCFPGMQELQEADEEHKAAFSAATDGAPEMAKRLKAARQKLDRKFNIFFTMLRHAAVEHPDLLEAFGVPPEKVRRSNTPILTSPGNVRVAHGKVAGEIVLRVEPVKGAKSYDISCCIGDPSIEANWRHCGVGTRASHLVAEGLTPGTVYWFRVRAIGTNGKGPWSQFVSLMCV</sequence>
<accession>A0A4V6R3K7</accession>